<evidence type="ECO:0000256" key="1">
    <source>
        <dbReference type="ARBA" id="ARBA00004141"/>
    </source>
</evidence>
<organism evidence="7 8">
    <name type="scientific">Cordylochernes scorpioides</name>
    <dbReference type="NCBI Taxonomy" id="51811"/>
    <lineage>
        <taxon>Eukaryota</taxon>
        <taxon>Metazoa</taxon>
        <taxon>Ecdysozoa</taxon>
        <taxon>Arthropoda</taxon>
        <taxon>Chelicerata</taxon>
        <taxon>Arachnida</taxon>
        <taxon>Pseudoscorpiones</taxon>
        <taxon>Cheliferoidea</taxon>
        <taxon>Chernetidae</taxon>
        <taxon>Cordylochernes</taxon>
    </lineage>
</organism>
<comment type="subcellular location">
    <subcellularLocation>
        <location evidence="1">Membrane</location>
        <topology evidence="1">Multi-pass membrane protein</topology>
    </subcellularLocation>
</comment>
<dbReference type="PANTHER" id="PTHR11453:SF127">
    <property type="entry name" value="SOLUTE CARRIER FAMILY 4 MEMBER 11"/>
    <property type="match status" value="1"/>
</dbReference>
<dbReference type="EMBL" id="CP092866">
    <property type="protein sequence ID" value="UYV66701.1"/>
    <property type="molecule type" value="Genomic_DNA"/>
</dbReference>
<dbReference type="PANTHER" id="PTHR11453">
    <property type="entry name" value="ANION EXCHANGE PROTEIN"/>
    <property type="match status" value="1"/>
</dbReference>
<feature type="transmembrane region" description="Helical" evidence="5">
    <location>
        <begin position="107"/>
        <end position="126"/>
    </location>
</feature>
<evidence type="ECO:0000256" key="4">
    <source>
        <dbReference type="ARBA" id="ARBA00023136"/>
    </source>
</evidence>
<dbReference type="InterPro" id="IPR003020">
    <property type="entry name" value="HCO3_transpt_euk"/>
</dbReference>
<keyword evidence="8" id="KW-1185">Reference proteome</keyword>
<evidence type="ECO:0000313" key="8">
    <source>
        <dbReference type="Proteomes" id="UP001235939"/>
    </source>
</evidence>
<name>A0ABY6KCX9_9ARAC</name>
<keyword evidence="4 5" id="KW-0472">Membrane</keyword>
<proteinExistence type="predicted"/>
<accession>A0ABY6KCX9</accession>
<feature type="transmembrane region" description="Helical" evidence="5">
    <location>
        <begin position="65"/>
        <end position="87"/>
    </location>
</feature>
<dbReference type="Pfam" id="PF00955">
    <property type="entry name" value="HCO3_cotransp"/>
    <property type="match status" value="1"/>
</dbReference>
<keyword evidence="2 5" id="KW-0812">Transmembrane</keyword>
<dbReference type="Proteomes" id="UP001235939">
    <property type="component" value="Chromosome 04"/>
</dbReference>
<evidence type="ECO:0000256" key="5">
    <source>
        <dbReference type="SAM" id="Phobius"/>
    </source>
</evidence>
<dbReference type="InterPro" id="IPR011531">
    <property type="entry name" value="HCO3_transpt-like_TM_dom"/>
</dbReference>
<evidence type="ECO:0000256" key="3">
    <source>
        <dbReference type="ARBA" id="ARBA00022989"/>
    </source>
</evidence>
<evidence type="ECO:0000256" key="2">
    <source>
        <dbReference type="ARBA" id="ARBA00022692"/>
    </source>
</evidence>
<evidence type="ECO:0000313" key="7">
    <source>
        <dbReference type="EMBL" id="UYV66701.1"/>
    </source>
</evidence>
<evidence type="ECO:0000259" key="6">
    <source>
        <dbReference type="Pfam" id="PF00955"/>
    </source>
</evidence>
<feature type="domain" description="Bicarbonate transporter-like transmembrane" evidence="6">
    <location>
        <begin position="23"/>
        <end position="137"/>
    </location>
</feature>
<feature type="transmembrane region" description="Helical" evidence="5">
    <location>
        <begin position="25"/>
        <end position="45"/>
    </location>
</feature>
<dbReference type="Gene3D" id="1.10.287.570">
    <property type="entry name" value="Helical hairpin bin"/>
    <property type="match status" value="1"/>
</dbReference>
<gene>
    <name evidence="7" type="ORF">LAZ67_4002608</name>
</gene>
<sequence>MVSYTSLRVGVCAGFVGHKTIHKTISTIFFLYFACLLPTIAFGVLNDTNTHGVIDVRKSIIGQTIGGLVFAIMGGQPLVIVMTTAPLSLYIKVIYSICDDFQVNFNTMYACVGLWNTLFLILYAVFDLSRLMKWSTR</sequence>
<keyword evidence="3 5" id="KW-1133">Transmembrane helix</keyword>
<protein>
    <submittedName>
        <fullName evidence="7">SLC4A11</fullName>
    </submittedName>
</protein>
<reference evidence="7 8" key="1">
    <citation type="submission" date="2022-01" db="EMBL/GenBank/DDBJ databases">
        <title>A chromosomal length assembly of Cordylochernes scorpioides.</title>
        <authorList>
            <person name="Zeh D."/>
            <person name="Zeh J."/>
        </authorList>
    </citation>
    <scope>NUCLEOTIDE SEQUENCE [LARGE SCALE GENOMIC DNA]</scope>
    <source>
        <strain evidence="7">IN4F17</strain>
        <tissue evidence="7">Whole Body</tissue>
    </source>
</reference>